<dbReference type="GO" id="GO:0005737">
    <property type="term" value="C:cytoplasm"/>
    <property type="evidence" value="ECO:0007669"/>
    <property type="project" value="TreeGrafter"/>
</dbReference>
<dbReference type="EC" id="1.11.1.24" evidence="3"/>
<dbReference type="eggNOG" id="KOG0855">
    <property type="taxonomic scope" value="Eukaryota"/>
</dbReference>
<keyword evidence="4" id="KW-0575">Peroxidase</keyword>
<dbReference type="AlphaFoldDB" id="G0WEU4"/>
<comment type="similarity">
    <text evidence="11">Belongs to the peroxiredoxin family. BCP/PrxQ subfamily.</text>
</comment>
<evidence type="ECO:0000256" key="10">
    <source>
        <dbReference type="ARBA" id="ARBA00032824"/>
    </source>
</evidence>
<feature type="region of interest" description="Disordered" evidence="14">
    <location>
        <begin position="57"/>
        <end position="76"/>
    </location>
</feature>
<evidence type="ECO:0000256" key="6">
    <source>
        <dbReference type="ARBA" id="ARBA00023002"/>
    </source>
</evidence>
<keyword evidence="9" id="KW-0676">Redox-active center</keyword>
<reference evidence="16 17" key="1">
    <citation type="journal article" date="2011" name="Proc. Natl. Acad. Sci. U.S.A.">
        <title>Evolutionary erosion of yeast sex chromosomes by mating-type switching accidents.</title>
        <authorList>
            <person name="Gordon J.L."/>
            <person name="Armisen D."/>
            <person name="Proux-Wera E."/>
            <person name="Oheigeartaigh S.S."/>
            <person name="Byrne K.P."/>
            <person name="Wolfe K.H."/>
        </authorList>
    </citation>
    <scope>NUCLEOTIDE SEQUENCE [LARGE SCALE GENOMIC DNA]</scope>
    <source>
        <strain evidence="17">ATCC 10597 / BCRC 20456 / CBS 421 / NBRC 0211 / NRRL Y-12639</strain>
    </source>
</reference>
<dbReference type="PROSITE" id="PS51352">
    <property type="entry name" value="THIOREDOXIN_2"/>
    <property type="match status" value="1"/>
</dbReference>
<dbReference type="Pfam" id="PF00578">
    <property type="entry name" value="AhpC-TSA"/>
    <property type="match status" value="1"/>
</dbReference>
<feature type="compositionally biased region" description="Basic and acidic residues" evidence="14">
    <location>
        <begin position="62"/>
        <end position="76"/>
    </location>
</feature>
<dbReference type="PANTHER" id="PTHR42801:SF23">
    <property type="entry name" value="PEROXIREDOXIN DOT5"/>
    <property type="match status" value="1"/>
</dbReference>
<gene>
    <name evidence="16" type="primary">NDAI0H01310</name>
    <name evidence="16" type="ordered locus">NDAI_0H01310</name>
</gene>
<dbReference type="GO" id="GO:0008379">
    <property type="term" value="F:thioredoxin peroxidase activity"/>
    <property type="evidence" value="ECO:0007669"/>
    <property type="project" value="EnsemblFungi"/>
</dbReference>
<evidence type="ECO:0000256" key="7">
    <source>
        <dbReference type="ARBA" id="ARBA00023157"/>
    </source>
</evidence>
<dbReference type="EMBL" id="HE580274">
    <property type="protein sequence ID" value="CCD26305.1"/>
    <property type="molecule type" value="Genomic_DNA"/>
</dbReference>
<keyword evidence="17" id="KW-1185">Reference proteome</keyword>
<evidence type="ECO:0000256" key="3">
    <source>
        <dbReference type="ARBA" id="ARBA00013017"/>
    </source>
</evidence>
<dbReference type="GO" id="GO:0045454">
    <property type="term" value="P:cell redox homeostasis"/>
    <property type="evidence" value="ECO:0007669"/>
    <property type="project" value="EnsemblFungi"/>
</dbReference>
<dbReference type="OrthoDB" id="338622at2759"/>
<evidence type="ECO:0000256" key="12">
    <source>
        <dbReference type="ARBA" id="ARBA00049091"/>
    </source>
</evidence>
<evidence type="ECO:0000313" key="16">
    <source>
        <dbReference type="EMBL" id="CCD26305.1"/>
    </source>
</evidence>
<dbReference type="FunFam" id="3.40.30.10:FF:000157">
    <property type="entry name" value="DOT5p Nuclear thiol peroxidase"/>
    <property type="match status" value="1"/>
</dbReference>
<dbReference type="Proteomes" id="UP000000689">
    <property type="component" value="Chromosome 8"/>
</dbReference>
<dbReference type="SUPFAM" id="SSF52833">
    <property type="entry name" value="Thioredoxin-like"/>
    <property type="match status" value="1"/>
</dbReference>
<dbReference type="STRING" id="1071378.G0WEU4"/>
<dbReference type="PANTHER" id="PTHR42801">
    <property type="entry name" value="THIOREDOXIN-DEPENDENT PEROXIDE REDUCTASE"/>
    <property type="match status" value="1"/>
</dbReference>
<dbReference type="GeneID" id="11495836"/>
<dbReference type="RefSeq" id="XP_003671548.1">
    <property type="nucleotide sequence ID" value="XM_003671500.1"/>
</dbReference>
<keyword evidence="7" id="KW-1015">Disulfide bond</keyword>
<evidence type="ECO:0000256" key="8">
    <source>
        <dbReference type="ARBA" id="ARBA00023242"/>
    </source>
</evidence>
<comment type="subcellular location">
    <subcellularLocation>
        <location evidence="1">Nucleus</location>
    </subcellularLocation>
</comment>
<keyword evidence="8" id="KW-0539">Nucleus</keyword>
<feature type="compositionally biased region" description="Basic residues" evidence="14">
    <location>
        <begin position="27"/>
        <end position="42"/>
    </location>
</feature>
<name>G0WEU4_NAUDC</name>
<evidence type="ECO:0000256" key="5">
    <source>
        <dbReference type="ARBA" id="ARBA00022862"/>
    </source>
</evidence>
<sequence>MVMELRRSGRVTAGKRTFDEDTDNHVEKRKKIATQKAKKSPSKKLLVSEKKVIKNAGSINGRETKKETKPRSVVEDKVDGIEHEEVKKVKFDEQQVSDKSANNDSIIELEIGDDIPDITLSNQNGKEISLKEIAKTNKIIVIFAFPRASTPGCTRQACGFRDNYDELKKNAIVFGLSADAISSQKKFEEKQHLPYDLLSDPKRQLIGLLGAKKTPQSGTVRSYWIFVEGKLSIKRIKVSPEISVAESKKEVIEFAKKLSEA</sequence>
<dbReference type="InterPro" id="IPR000866">
    <property type="entry name" value="AhpC/TSA"/>
</dbReference>
<dbReference type="HOGENOM" id="CLU_042529_2_1_1"/>
<evidence type="ECO:0000256" key="13">
    <source>
        <dbReference type="ARBA" id="ARBA00077538"/>
    </source>
</evidence>
<feature type="compositionally biased region" description="Basic and acidic residues" evidence="14">
    <location>
        <begin position="16"/>
        <end position="26"/>
    </location>
</feature>
<comment type="subunit">
    <text evidence="2">Monomer.</text>
</comment>
<dbReference type="InterPro" id="IPR013766">
    <property type="entry name" value="Thioredoxin_domain"/>
</dbReference>
<evidence type="ECO:0000256" key="14">
    <source>
        <dbReference type="SAM" id="MobiDB-lite"/>
    </source>
</evidence>
<evidence type="ECO:0000256" key="1">
    <source>
        <dbReference type="ARBA" id="ARBA00004123"/>
    </source>
</evidence>
<dbReference type="CDD" id="cd03017">
    <property type="entry name" value="PRX_BCP"/>
    <property type="match status" value="1"/>
</dbReference>
<comment type="catalytic activity">
    <reaction evidence="12">
        <text>a hydroperoxide + [thioredoxin]-dithiol = an alcohol + [thioredoxin]-disulfide + H2O</text>
        <dbReference type="Rhea" id="RHEA:62620"/>
        <dbReference type="Rhea" id="RHEA-COMP:10698"/>
        <dbReference type="Rhea" id="RHEA-COMP:10700"/>
        <dbReference type="ChEBI" id="CHEBI:15377"/>
        <dbReference type="ChEBI" id="CHEBI:29950"/>
        <dbReference type="ChEBI" id="CHEBI:30879"/>
        <dbReference type="ChEBI" id="CHEBI:35924"/>
        <dbReference type="ChEBI" id="CHEBI:50058"/>
        <dbReference type="EC" id="1.11.1.24"/>
    </reaction>
</comment>
<evidence type="ECO:0000256" key="2">
    <source>
        <dbReference type="ARBA" id="ARBA00011245"/>
    </source>
</evidence>
<keyword evidence="5" id="KW-0049">Antioxidant</keyword>
<dbReference type="OMA" id="RSYWIFV"/>
<evidence type="ECO:0000313" key="17">
    <source>
        <dbReference type="Proteomes" id="UP000000689"/>
    </source>
</evidence>
<evidence type="ECO:0000256" key="9">
    <source>
        <dbReference type="ARBA" id="ARBA00023284"/>
    </source>
</evidence>
<protein>
    <recommendedName>
        <fullName evidence="3">thioredoxin-dependent peroxiredoxin</fullName>
        <ecNumber evidence="3">1.11.1.24</ecNumber>
    </recommendedName>
    <alternativeName>
        <fullName evidence="13">Nuclear thiol peroxidase</fullName>
    </alternativeName>
    <alternativeName>
        <fullName evidence="10">Thioredoxin peroxidase</fullName>
    </alternativeName>
</protein>
<dbReference type="GO" id="GO:0005634">
    <property type="term" value="C:nucleus"/>
    <property type="evidence" value="ECO:0007669"/>
    <property type="project" value="UniProtKB-SubCell"/>
</dbReference>
<evidence type="ECO:0000256" key="4">
    <source>
        <dbReference type="ARBA" id="ARBA00022559"/>
    </source>
</evidence>
<proteinExistence type="inferred from homology"/>
<evidence type="ECO:0000259" key="15">
    <source>
        <dbReference type="PROSITE" id="PS51352"/>
    </source>
</evidence>
<dbReference type="KEGG" id="ndi:NDAI_0H01310"/>
<feature type="domain" description="Thioredoxin" evidence="15">
    <location>
        <begin position="109"/>
        <end position="257"/>
    </location>
</feature>
<organism evidence="16 17">
    <name type="scientific">Naumovozyma dairenensis (strain ATCC 10597 / BCRC 20456 / CBS 421 / NBRC 0211 / NRRL Y-12639)</name>
    <name type="common">Saccharomyces dairenensis</name>
    <dbReference type="NCBI Taxonomy" id="1071378"/>
    <lineage>
        <taxon>Eukaryota</taxon>
        <taxon>Fungi</taxon>
        <taxon>Dikarya</taxon>
        <taxon>Ascomycota</taxon>
        <taxon>Saccharomycotina</taxon>
        <taxon>Saccharomycetes</taxon>
        <taxon>Saccharomycetales</taxon>
        <taxon>Saccharomycetaceae</taxon>
        <taxon>Naumovozyma</taxon>
    </lineage>
</organism>
<feature type="region of interest" description="Disordered" evidence="14">
    <location>
        <begin position="1"/>
        <end position="45"/>
    </location>
</feature>
<dbReference type="InterPro" id="IPR036249">
    <property type="entry name" value="Thioredoxin-like_sf"/>
</dbReference>
<accession>G0WEU4</accession>
<keyword evidence="6" id="KW-0560">Oxidoreductase</keyword>
<dbReference type="Gene3D" id="3.40.30.10">
    <property type="entry name" value="Glutaredoxin"/>
    <property type="match status" value="1"/>
</dbReference>
<evidence type="ECO:0000256" key="11">
    <source>
        <dbReference type="ARBA" id="ARBA00038489"/>
    </source>
</evidence>
<dbReference type="InterPro" id="IPR050924">
    <property type="entry name" value="Peroxiredoxin_BCP/PrxQ"/>
</dbReference>
<dbReference type="GO" id="GO:0034599">
    <property type="term" value="P:cellular response to oxidative stress"/>
    <property type="evidence" value="ECO:0007669"/>
    <property type="project" value="EnsemblFungi"/>
</dbReference>